<dbReference type="EMBL" id="AWWH01000158">
    <property type="protein sequence ID" value="ETA73776.1"/>
    <property type="molecule type" value="Genomic_DNA"/>
</dbReference>
<gene>
    <name evidence="1" type="ORF">LEQ_0079c</name>
</gene>
<dbReference type="Proteomes" id="UP000018559">
    <property type="component" value="Unassembled WGS sequence"/>
</dbReference>
<comment type="caution">
    <text evidence="1">The sequence shown here is derived from an EMBL/GenBank/DDBJ whole genome shotgun (WGS) entry which is preliminary data.</text>
</comment>
<organism evidence="1 2">
    <name type="scientific">Ligilactobacillus equi DPC 6820</name>
    <dbReference type="NCBI Taxonomy" id="1392007"/>
    <lineage>
        <taxon>Bacteria</taxon>
        <taxon>Bacillati</taxon>
        <taxon>Bacillota</taxon>
        <taxon>Bacilli</taxon>
        <taxon>Lactobacillales</taxon>
        <taxon>Lactobacillaceae</taxon>
        <taxon>Ligilactobacillus</taxon>
    </lineage>
</organism>
<evidence type="ECO:0000313" key="2">
    <source>
        <dbReference type="Proteomes" id="UP000018559"/>
    </source>
</evidence>
<accession>V7HXK9</accession>
<sequence length="83" mass="10124">MSKRRKRWALLRKFPIYIIRTKGCSYKNRKKRSYREYVTTKYRVDNGMISFKTKQKQYIVLSLTDVQSITKKFTHLRSEQIGK</sequence>
<keyword evidence="2" id="KW-1185">Reference proteome</keyword>
<evidence type="ECO:0000313" key="1">
    <source>
        <dbReference type="EMBL" id="ETA73776.1"/>
    </source>
</evidence>
<reference evidence="1 2" key="1">
    <citation type="journal article" date="2014" name="Genome Announc.">
        <title>The Genome of the Predominant Equine Lactobacillus Species, Lactobacillus equi, Is Reflective of Its Lifestyle Adaptations to an Herbivorous Host.</title>
        <authorList>
            <person name="O'Donnell M.M."/>
            <person name="Harris H.M."/>
            <person name="O'Toole P.W."/>
            <person name="Ross R.P."/>
        </authorList>
    </citation>
    <scope>NUCLEOTIDE SEQUENCE [LARGE SCALE GENOMIC DNA]</scope>
    <source>
        <strain evidence="1 2">DPC 6820</strain>
    </source>
</reference>
<protein>
    <submittedName>
        <fullName evidence="1">Uncharacterized protein</fullName>
    </submittedName>
</protein>
<name>V7HXK9_9LACO</name>
<proteinExistence type="predicted"/>
<dbReference type="AlphaFoldDB" id="V7HXK9"/>